<dbReference type="Proteomes" id="UP000037696">
    <property type="component" value="Unassembled WGS sequence"/>
</dbReference>
<protein>
    <submittedName>
        <fullName evidence="1">Uncharacterized protein</fullName>
    </submittedName>
</protein>
<dbReference type="GO" id="GO:0003690">
    <property type="term" value="F:double-stranded DNA binding"/>
    <property type="evidence" value="ECO:0007669"/>
    <property type="project" value="InterPro"/>
</dbReference>
<reference evidence="1 2" key="1">
    <citation type="submission" date="2015-08" db="EMBL/GenBank/DDBJ databases">
        <title>Genome sequencing of Penicillium nordicum.</title>
        <authorList>
            <person name="Nguyen H.D."/>
            <person name="Seifert K.A."/>
        </authorList>
    </citation>
    <scope>NUCLEOTIDE SEQUENCE [LARGE SCALE GENOMIC DNA]</scope>
    <source>
        <strain evidence="1 2">DAOMC 185683</strain>
    </source>
</reference>
<evidence type="ECO:0000313" key="1">
    <source>
        <dbReference type="EMBL" id="KOS38762.1"/>
    </source>
</evidence>
<name>A0A0M9WBN2_9EURO</name>
<accession>A0A0M9WBN2</accession>
<dbReference type="GO" id="GO:0003723">
    <property type="term" value="F:RNA binding"/>
    <property type="evidence" value="ECO:0007669"/>
    <property type="project" value="InterPro"/>
</dbReference>
<dbReference type="EMBL" id="LHQQ01000236">
    <property type="protein sequence ID" value="KOS38762.1"/>
    <property type="molecule type" value="Genomic_DNA"/>
</dbReference>
<organism evidence="1 2">
    <name type="scientific">Penicillium nordicum</name>
    <dbReference type="NCBI Taxonomy" id="229535"/>
    <lineage>
        <taxon>Eukaryota</taxon>
        <taxon>Fungi</taxon>
        <taxon>Dikarya</taxon>
        <taxon>Ascomycota</taxon>
        <taxon>Pezizomycotina</taxon>
        <taxon>Eurotiomycetes</taxon>
        <taxon>Eurotiomycetidae</taxon>
        <taxon>Eurotiales</taxon>
        <taxon>Aspergillaceae</taxon>
        <taxon>Penicillium</taxon>
    </lineage>
</organism>
<dbReference type="AlphaFoldDB" id="A0A0M9WBN2"/>
<dbReference type="OrthoDB" id="5404651at2759"/>
<dbReference type="STRING" id="229535.A0A0M9WBN2"/>
<sequence length="111" mass="12800">MGQTPVLDQFLSSLQELVQKRDGAKVQDFLQLEPPLSEIYQRMVGELRQHYALGSKTDAQLLQRCEPLVPRSKGGSWTAFPTFVKLYLIFLRDMNTDNLLETYNQLKVLLK</sequence>
<evidence type="ECO:0000313" key="2">
    <source>
        <dbReference type="Proteomes" id="UP000037696"/>
    </source>
</evidence>
<comment type="caution">
    <text evidence="1">The sequence shown here is derived from an EMBL/GenBank/DDBJ whole genome shotgun (WGS) entry which is preliminary data.</text>
</comment>
<dbReference type="PANTHER" id="PTHR12732:SF8">
    <property type="entry name" value="NUCLEAR MRNA EXPORT PROTEIN THP1"/>
    <property type="match status" value="1"/>
</dbReference>
<dbReference type="InterPro" id="IPR045114">
    <property type="entry name" value="Csn12-like"/>
</dbReference>
<dbReference type="PANTHER" id="PTHR12732">
    <property type="entry name" value="UNCHARACTERIZED PROTEASOME COMPONENT REGION PCI-CONTAINING"/>
    <property type="match status" value="1"/>
</dbReference>
<keyword evidence="2" id="KW-1185">Reference proteome</keyword>
<proteinExistence type="predicted"/>
<gene>
    <name evidence="1" type="ORF">ACN38_g10431</name>
</gene>